<keyword evidence="1" id="KW-1133">Transmembrane helix</keyword>
<feature type="transmembrane region" description="Helical" evidence="1">
    <location>
        <begin position="12"/>
        <end position="34"/>
    </location>
</feature>
<dbReference type="Pfam" id="PF05751">
    <property type="entry name" value="FixH"/>
    <property type="match status" value="1"/>
</dbReference>
<name>A0A7H9BGW0_9NEIS</name>
<dbReference type="AlphaFoldDB" id="A0A7H9BGW0"/>
<gene>
    <name evidence="2" type="ORF">HQ393_06055</name>
</gene>
<evidence type="ECO:0000313" key="3">
    <source>
        <dbReference type="Proteomes" id="UP000509597"/>
    </source>
</evidence>
<evidence type="ECO:0000313" key="2">
    <source>
        <dbReference type="EMBL" id="QLG87857.1"/>
    </source>
</evidence>
<keyword evidence="1" id="KW-0812">Transmembrane</keyword>
<proteinExistence type="predicted"/>
<organism evidence="2 3">
    <name type="scientific">Chitinibacter bivalviorum</name>
    <dbReference type="NCBI Taxonomy" id="2739434"/>
    <lineage>
        <taxon>Bacteria</taxon>
        <taxon>Pseudomonadati</taxon>
        <taxon>Pseudomonadota</taxon>
        <taxon>Betaproteobacteria</taxon>
        <taxon>Neisseriales</taxon>
        <taxon>Chitinibacteraceae</taxon>
        <taxon>Chitinibacter</taxon>
    </lineage>
</organism>
<reference evidence="2 3" key="1">
    <citation type="submission" date="2020-07" db="EMBL/GenBank/DDBJ databases">
        <title>Complete genome sequence of Chitinibacter sp. 2T18.</title>
        <authorList>
            <person name="Bae J.-W."/>
            <person name="Choi J.-W."/>
        </authorList>
    </citation>
    <scope>NUCLEOTIDE SEQUENCE [LARGE SCALE GENOMIC DNA]</scope>
    <source>
        <strain evidence="2 3">2T18</strain>
    </source>
</reference>
<keyword evidence="3" id="KW-1185">Reference proteome</keyword>
<dbReference type="RefSeq" id="WP_179357937.1">
    <property type="nucleotide sequence ID" value="NZ_CP058627.1"/>
</dbReference>
<keyword evidence="1" id="KW-0472">Membrane</keyword>
<protein>
    <submittedName>
        <fullName evidence="2">FixH family protein</fullName>
    </submittedName>
</protein>
<accession>A0A7H9BGW0</accession>
<sequence length="162" mass="18380">MDAKPWYKHPHVWLLITFPALAIIGGIYMAYLAYTNKDGLVSDNYYKDGQKINERIALDQKTAAQGITAQLLLGDDQQSIRVILNQAVEGELILKIAHPTRDGFDQTIELEPQAPMMFAGKADHVIAVQRWQVELADKKNNWRLAKEWQVLLGEPLLMQPSK</sequence>
<dbReference type="InterPro" id="IPR008620">
    <property type="entry name" value="FixH"/>
</dbReference>
<dbReference type="EMBL" id="CP058627">
    <property type="protein sequence ID" value="QLG87857.1"/>
    <property type="molecule type" value="Genomic_DNA"/>
</dbReference>
<dbReference type="KEGG" id="chiz:HQ393_06055"/>
<dbReference type="Proteomes" id="UP000509597">
    <property type="component" value="Chromosome"/>
</dbReference>
<evidence type="ECO:0000256" key="1">
    <source>
        <dbReference type="SAM" id="Phobius"/>
    </source>
</evidence>